<reference evidence="2 3" key="1">
    <citation type="journal article" date="2012" name="Int. J. Syst. Evol. Microbiol.">
        <title>Vibrio caribbeanicus sp. nov., isolated from the marine sponge Scleritoderma cyanea.</title>
        <authorList>
            <person name="Hoffmann M."/>
            <person name="Monday S.R."/>
            <person name="Allard M.W."/>
            <person name="Strain E.A."/>
            <person name="Whittaker P."/>
            <person name="Naum M."/>
            <person name="McCarthy P.J."/>
            <person name="Lopez J.V."/>
            <person name="Fischer M."/>
            <person name="Brown E.W."/>
        </authorList>
    </citation>
    <scope>NUCLEOTIDE SEQUENCE [LARGE SCALE GENOMIC DNA]</scope>
    <source>
        <strain evidence="3">DSMZ 21326</strain>
    </source>
</reference>
<dbReference type="EMBL" id="AEVT01000098">
    <property type="protein sequence ID" value="EGA68817.1"/>
    <property type="molecule type" value="Genomic_DNA"/>
</dbReference>
<dbReference type="RefSeq" id="WP_008079780.1">
    <property type="nucleotide sequence ID" value="NZ_AEVT01000098.1"/>
</dbReference>
<evidence type="ECO:0000256" key="1">
    <source>
        <dbReference type="SAM" id="SignalP"/>
    </source>
</evidence>
<gene>
    <name evidence="2" type="ORF">VISI1226_10827</name>
</gene>
<keyword evidence="1" id="KW-0732">Signal</keyword>
<feature type="signal peptide" evidence="1">
    <location>
        <begin position="1"/>
        <end position="25"/>
    </location>
</feature>
<dbReference type="PROSITE" id="PS51257">
    <property type="entry name" value="PROKAR_LIPOPROTEIN"/>
    <property type="match status" value="1"/>
</dbReference>
<dbReference type="GeneID" id="95570725"/>
<proteinExistence type="predicted"/>
<organism evidence="2 3">
    <name type="scientific">Vibrio sinaloensis DSM 21326</name>
    <dbReference type="NCBI Taxonomy" id="945550"/>
    <lineage>
        <taxon>Bacteria</taxon>
        <taxon>Pseudomonadati</taxon>
        <taxon>Pseudomonadota</taxon>
        <taxon>Gammaproteobacteria</taxon>
        <taxon>Vibrionales</taxon>
        <taxon>Vibrionaceae</taxon>
        <taxon>Vibrio</taxon>
        <taxon>Vibrio oreintalis group</taxon>
    </lineage>
</organism>
<dbReference type="Proteomes" id="UP000006228">
    <property type="component" value="Unassembled WGS sequence"/>
</dbReference>
<feature type="chain" id="PRO_5003228103" evidence="1">
    <location>
        <begin position="26"/>
        <end position="198"/>
    </location>
</feature>
<evidence type="ECO:0000313" key="2">
    <source>
        <dbReference type="EMBL" id="EGA68817.1"/>
    </source>
</evidence>
<sequence>MKQRSLLLILVLCGCNSLSGGGSSASEAVLPSTNDVELTPQLIEQLKSQPTIDDQLGILYDKFEPLLDRSDSLVGADVNEDGIRDDIEAFIDALQISEPERRAIKQDARNAQEVLFHDFTDKTYENKKTAFNIIKGYEKVVACKGYVGIPVDDRINTSRTITALTYNTKARVMAYLAFNRILSGTASTSLGFEGQYCE</sequence>
<protein>
    <submittedName>
        <fullName evidence="2">Putative lipoprotein</fullName>
    </submittedName>
</protein>
<dbReference type="eggNOG" id="ENOG5033CKJ">
    <property type="taxonomic scope" value="Bacteria"/>
</dbReference>
<accession>E8MAY7</accession>
<comment type="caution">
    <text evidence="2">The sequence shown here is derived from an EMBL/GenBank/DDBJ whole genome shotgun (WGS) entry which is preliminary data.</text>
</comment>
<dbReference type="OrthoDB" id="6370527at2"/>
<dbReference type="AlphaFoldDB" id="E8MAY7"/>
<evidence type="ECO:0000313" key="3">
    <source>
        <dbReference type="Proteomes" id="UP000006228"/>
    </source>
</evidence>
<name>E8MAY7_PHOS4</name>
<keyword evidence="2" id="KW-0449">Lipoprotein</keyword>